<evidence type="ECO:0000259" key="1">
    <source>
        <dbReference type="Pfam" id="PF06406"/>
    </source>
</evidence>
<dbReference type="Pfam" id="PF06406">
    <property type="entry name" value="StbA_N"/>
    <property type="match status" value="1"/>
</dbReference>
<dbReference type="InterPro" id="IPR009440">
    <property type="entry name" value="ParM/StbA_N"/>
</dbReference>
<gene>
    <name evidence="2" type="ORF">D0368_00358</name>
</gene>
<sequence>MKIFIDDGSTNIKLAWLEDGDVKTLISLTALNRNGLLVYWMMLLRLITRSTARSFHLIH</sequence>
<geneLocation type="plasmid" evidence="2">
    <name>p12-034</name>
</geneLocation>
<dbReference type="EMBL" id="MH847387">
    <property type="protein sequence ID" value="AYU69108.1"/>
    <property type="molecule type" value="Genomic_DNA"/>
</dbReference>
<name>A0A3G4RTR3_ECOLX</name>
<dbReference type="AlphaFoldDB" id="A0A3G4RTR3"/>
<reference evidence="2" key="1">
    <citation type="journal article" date="2018" name="Vet. Microbiol.">
        <title>Characterization of plasmids harboring blaCTX-M genes in Escherichia coli from French pigs.</title>
        <authorList>
            <person name="Lucas P."/>
            <person name="Jouy E."/>
            <person name="Le Devendec L."/>
            <person name="de Boisseson C."/>
            <person name="Perrin-Guyomard A."/>
            <person name="Jove T."/>
            <person name="Blanchard Y."/>
            <person name="Touzain F."/>
            <person name="Kempf I."/>
        </authorList>
    </citation>
    <scope>NUCLEOTIDE SEQUENCE</scope>
    <source>
        <strain evidence="2">12-034</strain>
        <plasmid evidence="2">p12-034</plasmid>
    </source>
</reference>
<evidence type="ECO:0000313" key="2">
    <source>
        <dbReference type="EMBL" id="AYU69108.1"/>
    </source>
</evidence>
<dbReference type="Gene3D" id="3.30.420.40">
    <property type="match status" value="1"/>
</dbReference>
<protein>
    <submittedName>
        <fullName evidence="2">Recombinase</fullName>
    </submittedName>
</protein>
<feature type="domain" description="Plasmid segregation protein ParM/StbA N-terminal" evidence="1">
    <location>
        <begin position="1"/>
        <end position="31"/>
    </location>
</feature>
<organism evidence="2">
    <name type="scientific">Escherichia coli</name>
    <dbReference type="NCBI Taxonomy" id="562"/>
    <lineage>
        <taxon>Bacteria</taxon>
        <taxon>Pseudomonadati</taxon>
        <taxon>Pseudomonadota</taxon>
        <taxon>Gammaproteobacteria</taxon>
        <taxon>Enterobacterales</taxon>
        <taxon>Enterobacteriaceae</taxon>
        <taxon>Escherichia</taxon>
    </lineage>
</organism>
<proteinExistence type="predicted"/>
<keyword evidence="2" id="KW-0614">Plasmid</keyword>
<accession>A0A3G4RTR3</accession>